<dbReference type="GO" id="GO:0015276">
    <property type="term" value="F:ligand-gated monoatomic ion channel activity"/>
    <property type="evidence" value="ECO:0007669"/>
    <property type="project" value="InterPro"/>
</dbReference>
<dbReference type="Proteomes" id="UP000005709">
    <property type="component" value="Unassembled WGS sequence"/>
</dbReference>
<dbReference type="eggNOG" id="COG0834">
    <property type="taxonomic scope" value="Bacteria"/>
</dbReference>
<dbReference type="GO" id="GO:0006865">
    <property type="term" value="P:amino acid transport"/>
    <property type="evidence" value="ECO:0007669"/>
    <property type="project" value="TreeGrafter"/>
</dbReference>
<dbReference type="SMART" id="SM00062">
    <property type="entry name" value="PBPb"/>
    <property type="match status" value="1"/>
</dbReference>
<dbReference type="InterPro" id="IPR001638">
    <property type="entry name" value="Solute-binding_3/MltF_N"/>
</dbReference>
<dbReference type="GO" id="GO:0030288">
    <property type="term" value="C:outer membrane-bounded periplasmic space"/>
    <property type="evidence" value="ECO:0007669"/>
    <property type="project" value="TreeGrafter"/>
</dbReference>
<evidence type="ECO:0000256" key="2">
    <source>
        <dbReference type="ARBA" id="ARBA00022448"/>
    </source>
</evidence>
<protein>
    <submittedName>
        <fullName evidence="7">ABC transporter, substrate-binding protein, family 3</fullName>
    </submittedName>
</protein>
<dbReference type="Gene3D" id="3.40.190.10">
    <property type="entry name" value="Periplasmic binding protein-like II"/>
    <property type="match status" value="2"/>
</dbReference>
<evidence type="ECO:0000256" key="1">
    <source>
        <dbReference type="ARBA" id="ARBA00010333"/>
    </source>
</evidence>
<feature type="domain" description="Ionotropic glutamate receptor C-terminal" evidence="6">
    <location>
        <begin position="29"/>
        <end position="248"/>
    </location>
</feature>
<dbReference type="InterPro" id="IPR001320">
    <property type="entry name" value="Iontro_rcpt_C"/>
</dbReference>
<dbReference type="PANTHER" id="PTHR30085">
    <property type="entry name" value="AMINO ACID ABC TRANSPORTER PERMEASE"/>
    <property type="match status" value="1"/>
</dbReference>
<comment type="similarity">
    <text evidence="1 4">Belongs to the bacterial solute-binding protein 3 family.</text>
</comment>
<name>C8PGU7_9BACT</name>
<dbReference type="AlphaFoldDB" id="C8PGU7"/>
<accession>C8PGU7</accession>
<evidence type="ECO:0000313" key="8">
    <source>
        <dbReference type="Proteomes" id="UP000005709"/>
    </source>
</evidence>
<gene>
    <name evidence="7" type="ORF">CAMGR0001_1092</name>
</gene>
<feature type="domain" description="Solute-binding protein family 3/N-terminal" evidence="5">
    <location>
        <begin position="27"/>
        <end position="248"/>
    </location>
</feature>
<dbReference type="RefSeq" id="WP_005870745.1">
    <property type="nucleotide sequence ID" value="NZ_ACYG01000019.1"/>
</dbReference>
<evidence type="ECO:0000256" key="3">
    <source>
        <dbReference type="ARBA" id="ARBA00022729"/>
    </source>
</evidence>
<dbReference type="EMBL" id="ACYG01000019">
    <property type="protein sequence ID" value="EEV18335.1"/>
    <property type="molecule type" value="Genomic_DNA"/>
</dbReference>
<organism evidence="7 8">
    <name type="scientific">Campylobacter gracilis RM3268</name>
    <dbReference type="NCBI Taxonomy" id="553220"/>
    <lineage>
        <taxon>Bacteria</taxon>
        <taxon>Pseudomonadati</taxon>
        <taxon>Campylobacterota</taxon>
        <taxon>Epsilonproteobacteria</taxon>
        <taxon>Campylobacterales</taxon>
        <taxon>Campylobacteraceae</taxon>
        <taxon>Campylobacter</taxon>
    </lineage>
</organism>
<reference evidence="7 8" key="1">
    <citation type="submission" date="2009-07" db="EMBL/GenBank/DDBJ databases">
        <authorList>
            <person name="Madupu R."/>
            <person name="Sebastian Y."/>
            <person name="Durkin A.S."/>
            <person name="Torralba M."/>
            <person name="Methe B."/>
            <person name="Sutton G.G."/>
            <person name="Strausberg R.L."/>
            <person name="Nelson K.E."/>
        </authorList>
    </citation>
    <scope>NUCLEOTIDE SEQUENCE [LARGE SCALE GENOMIC DNA]</scope>
    <source>
        <strain evidence="7 8">RM3268</strain>
    </source>
</reference>
<dbReference type="GO" id="GO:0005576">
    <property type="term" value="C:extracellular region"/>
    <property type="evidence" value="ECO:0007669"/>
    <property type="project" value="TreeGrafter"/>
</dbReference>
<keyword evidence="2" id="KW-0813">Transport</keyword>
<dbReference type="OrthoDB" id="368476at2"/>
<dbReference type="STRING" id="824.CGRAC_1033"/>
<dbReference type="InterPro" id="IPR051455">
    <property type="entry name" value="Bact_solute-bind_prot3"/>
</dbReference>
<evidence type="ECO:0000259" key="5">
    <source>
        <dbReference type="SMART" id="SM00062"/>
    </source>
</evidence>
<sequence length="268" mass="30105">MKLLFIAALFCAALFADSLDQIRQNGVIRIGVRDAHPPLCESNGGKFEGFEIDLANAIAKEIFGKKEGKIEFIPLSVNDRIPFLEANKLDLVIGLFSITNERKRKIDFSLPYLSVNLGVLTRKADAFTDIAQLHDKKIVFEGDATVAERFFKNKGFKNLGHCASAKECYEMIRNGDADGYINDNLIVLAYSVIDDTLEVPFKNLGPSDFIGIGVQKDNKELLDFVNAELIKLSKEGFFKKAYEQSFDPFYRGTADKKYFLLDGIYNML</sequence>
<evidence type="ECO:0000259" key="6">
    <source>
        <dbReference type="SMART" id="SM00079"/>
    </source>
</evidence>
<dbReference type="GO" id="GO:0016020">
    <property type="term" value="C:membrane"/>
    <property type="evidence" value="ECO:0007669"/>
    <property type="project" value="InterPro"/>
</dbReference>
<proteinExistence type="inferred from homology"/>
<evidence type="ECO:0000256" key="4">
    <source>
        <dbReference type="RuleBase" id="RU003744"/>
    </source>
</evidence>
<dbReference type="PANTHER" id="PTHR30085:SF6">
    <property type="entry name" value="ABC TRANSPORTER GLUTAMINE-BINDING PROTEIN GLNH"/>
    <property type="match status" value="1"/>
</dbReference>
<keyword evidence="8" id="KW-1185">Reference proteome</keyword>
<dbReference type="InterPro" id="IPR018313">
    <property type="entry name" value="SBP_3_CS"/>
</dbReference>
<dbReference type="Pfam" id="PF00497">
    <property type="entry name" value="SBP_bac_3"/>
    <property type="match status" value="1"/>
</dbReference>
<keyword evidence="3" id="KW-0732">Signal</keyword>
<dbReference type="SMART" id="SM00079">
    <property type="entry name" value="PBPe"/>
    <property type="match status" value="1"/>
</dbReference>
<comment type="caution">
    <text evidence="7">The sequence shown here is derived from an EMBL/GenBank/DDBJ whole genome shotgun (WGS) entry which is preliminary data.</text>
</comment>
<dbReference type="PROSITE" id="PS01039">
    <property type="entry name" value="SBP_BACTERIAL_3"/>
    <property type="match status" value="1"/>
</dbReference>
<evidence type="ECO:0000313" key="7">
    <source>
        <dbReference type="EMBL" id="EEV18335.1"/>
    </source>
</evidence>
<dbReference type="SUPFAM" id="SSF53850">
    <property type="entry name" value="Periplasmic binding protein-like II"/>
    <property type="match status" value="1"/>
</dbReference>